<name>A0A484IG32_9ARCH</name>
<dbReference type="EMBL" id="LR216287">
    <property type="protein sequence ID" value="VFJ13926.1"/>
    <property type="molecule type" value="Genomic_DNA"/>
</dbReference>
<accession>A0A484IG32</accession>
<dbReference type="Proteomes" id="UP000294299">
    <property type="component" value="Chromosome NFRAN"/>
</dbReference>
<dbReference type="KEGG" id="nfn:NFRAN_1604"/>
<sequence length="83" mass="9777">MPLSTREGTEYDGLVPWRISESWYPNNGKAFDKLKFFINMLFWLHQVIILNHGNLKYLLMITLSICMQTEQELCPWSIPMIGN</sequence>
<keyword evidence="2" id="KW-1185">Reference proteome</keyword>
<protein>
    <submittedName>
        <fullName evidence="1">Uncharacterized protein</fullName>
    </submittedName>
</protein>
<dbReference type="AlphaFoldDB" id="A0A484IG32"/>
<proteinExistence type="predicted"/>
<evidence type="ECO:0000313" key="2">
    <source>
        <dbReference type="Proteomes" id="UP000294299"/>
    </source>
</evidence>
<reference evidence="1 2" key="1">
    <citation type="submission" date="2019-02" db="EMBL/GenBank/DDBJ databases">
        <authorList>
            <person name="Lehtovirta-Morley E L."/>
        </authorList>
    </citation>
    <scope>NUCLEOTIDE SEQUENCE [LARGE SCALE GENOMIC DNA]</scope>
    <source>
        <strain evidence="1">NFRAN1</strain>
    </source>
</reference>
<gene>
    <name evidence="1" type="ORF">NFRAN_1604</name>
</gene>
<evidence type="ECO:0000313" key="1">
    <source>
        <dbReference type="EMBL" id="VFJ13926.1"/>
    </source>
</evidence>
<organism evidence="1 2">
    <name type="scientific">Candidatus Nitrosocosmicus franklandianus</name>
    <dbReference type="NCBI Taxonomy" id="1798806"/>
    <lineage>
        <taxon>Archaea</taxon>
        <taxon>Nitrososphaerota</taxon>
        <taxon>Nitrososphaeria</taxon>
        <taxon>Nitrososphaerales</taxon>
        <taxon>Nitrososphaeraceae</taxon>
        <taxon>Candidatus Nitrosocosmicus</taxon>
    </lineage>
</organism>